<dbReference type="PANTHER" id="PTHR42886">
    <property type="entry name" value="RE40534P-RELATED"/>
    <property type="match status" value="1"/>
</dbReference>
<comment type="caution">
    <text evidence="2">The sequence shown here is derived from an EMBL/GenBank/DDBJ whole genome shotgun (WGS) entry which is preliminary data.</text>
</comment>
<dbReference type="GO" id="GO:0006654">
    <property type="term" value="P:phosphatidic acid biosynthetic process"/>
    <property type="evidence" value="ECO:0007669"/>
    <property type="project" value="TreeGrafter"/>
</dbReference>
<dbReference type="GO" id="GO:0052689">
    <property type="term" value="F:carboxylic ester hydrolase activity"/>
    <property type="evidence" value="ECO:0007669"/>
    <property type="project" value="TreeGrafter"/>
</dbReference>
<reference evidence="2 3" key="1">
    <citation type="submission" date="2020-08" db="EMBL/GenBank/DDBJ databases">
        <title>Genome sequencing of Purple Non-Sulfur Bacteria from various extreme environments.</title>
        <authorList>
            <person name="Mayer M."/>
        </authorList>
    </citation>
    <scope>NUCLEOTIDE SEQUENCE [LARGE SCALE GENOMIC DNA]</scope>
    <source>
        <strain evidence="2 3">JA135</strain>
    </source>
</reference>
<dbReference type="RefSeq" id="WP_184433430.1">
    <property type="nucleotide sequence ID" value="NZ_JACIGI010000009.1"/>
</dbReference>
<keyword evidence="3" id="KW-1185">Reference proteome</keyword>
<dbReference type="Gene3D" id="3.40.50.1820">
    <property type="entry name" value="alpha/beta hydrolase"/>
    <property type="match status" value="1"/>
</dbReference>
<dbReference type="AlphaFoldDB" id="A0A7W6RYR9"/>
<dbReference type="Pfam" id="PF12697">
    <property type="entry name" value="Abhydrolase_6"/>
    <property type="match status" value="1"/>
</dbReference>
<evidence type="ECO:0000313" key="3">
    <source>
        <dbReference type="Proteomes" id="UP000555728"/>
    </source>
</evidence>
<gene>
    <name evidence="2" type="ORF">GGD88_001446</name>
</gene>
<dbReference type="GO" id="GO:0055088">
    <property type="term" value="P:lipid homeostasis"/>
    <property type="evidence" value="ECO:0007669"/>
    <property type="project" value="TreeGrafter"/>
</dbReference>
<evidence type="ECO:0000259" key="1">
    <source>
        <dbReference type="Pfam" id="PF12697"/>
    </source>
</evidence>
<name>A0A7W6RYR9_9PROT</name>
<protein>
    <submittedName>
        <fullName evidence="2">Pimeloyl-ACP methyl ester carboxylesterase</fullName>
    </submittedName>
</protein>
<feature type="domain" description="AB hydrolase-1" evidence="1">
    <location>
        <begin position="38"/>
        <end position="263"/>
    </location>
</feature>
<dbReference type="InterPro" id="IPR000073">
    <property type="entry name" value="AB_hydrolase_1"/>
</dbReference>
<dbReference type="InterPro" id="IPR029058">
    <property type="entry name" value="AB_hydrolase_fold"/>
</dbReference>
<evidence type="ECO:0000313" key="2">
    <source>
        <dbReference type="EMBL" id="MBB4285726.1"/>
    </source>
</evidence>
<dbReference type="GO" id="GO:0042171">
    <property type="term" value="F:lysophosphatidic acid acyltransferase activity"/>
    <property type="evidence" value="ECO:0007669"/>
    <property type="project" value="TreeGrafter"/>
</dbReference>
<organism evidence="2 3">
    <name type="scientific">Roseospira goensis</name>
    <dbReference type="NCBI Taxonomy" id="391922"/>
    <lineage>
        <taxon>Bacteria</taxon>
        <taxon>Pseudomonadati</taxon>
        <taxon>Pseudomonadota</taxon>
        <taxon>Alphaproteobacteria</taxon>
        <taxon>Rhodospirillales</taxon>
        <taxon>Rhodospirillaceae</taxon>
        <taxon>Roseospira</taxon>
    </lineage>
</organism>
<sequence length="282" mass="31241">MTVITPTRPRLEISISPPAVAAGPTSVGAAAARERPALVFVHGAFAGAWCWQEYFVPYFNNKGYMTATFSLRGHGSSEGRERLDLASLSDYADDLGHVMGLVDRPVVLIGHSMGGMVVQKVIERDRPAAMVLMASVGPWGLLESSWHMMLASPGLVQGISFMQTVGKSFINPDVFYAGLFATDVPPERAERYYQGFQRESQRVILDMAFWDVPRQPPREPVPTLVMGAAEDAFIPRSMVRRTARYYDAEPVIVPGMAHAMMLEETWRHAADPILHWLHENGL</sequence>
<dbReference type="SUPFAM" id="SSF53474">
    <property type="entry name" value="alpha/beta-Hydrolases"/>
    <property type="match status" value="1"/>
</dbReference>
<dbReference type="PANTHER" id="PTHR42886:SF42">
    <property type="entry name" value="ALPHA_BETA-HYDROLASES SUPERFAMILY PROTEIN"/>
    <property type="match status" value="1"/>
</dbReference>
<dbReference type="Proteomes" id="UP000555728">
    <property type="component" value="Unassembled WGS sequence"/>
</dbReference>
<dbReference type="PRINTS" id="PR00111">
    <property type="entry name" value="ABHYDROLASE"/>
</dbReference>
<proteinExistence type="predicted"/>
<accession>A0A7W6RYR9</accession>
<dbReference type="EMBL" id="JACIGI010000009">
    <property type="protein sequence ID" value="MBB4285726.1"/>
    <property type="molecule type" value="Genomic_DNA"/>
</dbReference>